<feature type="region of interest" description="Disordered" evidence="1">
    <location>
        <begin position="197"/>
        <end position="221"/>
    </location>
</feature>
<reference evidence="2 3" key="1">
    <citation type="submission" date="2020-02" db="EMBL/GenBank/DDBJ databases">
        <authorList>
            <person name="Ma Q."/>
            <person name="Huang Y."/>
            <person name="Song X."/>
            <person name="Pei D."/>
        </authorList>
    </citation>
    <scope>NUCLEOTIDE SEQUENCE [LARGE SCALE GENOMIC DNA]</scope>
    <source>
        <strain evidence="2">Sxm20200214</strain>
        <tissue evidence="2">Leaf</tissue>
    </source>
</reference>
<accession>A0A8X7R2R7</accession>
<dbReference type="EMBL" id="JAAMPC010000012">
    <property type="protein sequence ID" value="KAG2277464.1"/>
    <property type="molecule type" value="Genomic_DNA"/>
</dbReference>
<gene>
    <name evidence="2" type="ORF">Bca52824_060019</name>
</gene>
<evidence type="ECO:0000313" key="2">
    <source>
        <dbReference type="EMBL" id="KAG2277464.1"/>
    </source>
</evidence>
<proteinExistence type="predicted"/>
<name>A0A8X7R2R7_BRACI</name>
<dbReference type="OrthoDB" id="1702551at2759"/>
<dbReference type="Proteomes" id="UP000886595">
    <property type="component" value="Unassembled WGS sequence"/>
</dbReference>
<comment type="caution">
    <text evidence="2">The sequence shown here is derived from an EMBL/GenBank/DDBJ whole genome shotgun (WGS) entry which is preliminary data.</text>
</comment>
<organism evidence="2 3">
    <name type="scientific">Brassica carinata</name>
    <name type="common">Ethiopian mustard</name>
    <name type="synonym">Abyssinian cabbage</name>
    <dbReference type="NCBI Taxonomy" id="52824"/>
    <lineage>
        <taxon>Eukaryota</taxon>
        <taxon>Viridiplantae</taxon>
        <taxon>Streptophyta</taxon>
        <taxon>Embryophyta</taxon>
        <taxon>Tracheophyta</taxon>
        <taxon>Spermatophyta</taxon>
        <taxon>Magnoliopsida</taxon>
        <taxon>eudicotyledons</taxon>
        <taxon>Gunneridae</taxon>
        <taxon>Pentapetalae</taxon>
        <taxon>rosids</taxon>
        <taxon>malvids</taxon>
        <taxon>Brassicales</taxon>
        <taxon>Brassicaceae</taxon>
        <taxon>Brassiceae</taxon>
        <taxon>Brassica</taxon>
    </lineage>
</organism>
<feature type="compositionally biased region" description="Basic and acidic residues" evidence="1">
    <location>
        <begin position="197"/>
        <end position="209"/>
    </location>
</feature>
<dbReference type="AlphaFoldDB" id="A0A8X7R2R7"/>
<evidence type="ECO:0000256" key="1">
    <source>
        <dbReference type="SAM" id="MobiDB-lite"/>
    </source>
</evidence>
<evidence type="ECO:0000313" key="3">
    <source>
        <dbReference type="Proteomes" id="UP000886595"/>
    </source>
</evidence>
<protein>
    <submittedName>
        <fullName evidence="2">Uncharacterized protein</fullName>
    </submittedName>
</protein>
<keyword evidence="3" id="KW-1185">Reference proteome</keyword>
<sequence length="259" mass="29302">MIENKYDLFLGPSRMQKLSKEWFMSAMPDESVGRVKERIRHNSGEFPHLFRSQSSYAPTIPNPICSLCFCETLDVGGEEDLLVFNGRRGYKFTRELILLPLRWKTVNVRLSGEDGEIGDAQWRRIAYESASSFALLESRRNSISSLFKMDMCSSLYQTECYLEPLAVSLVKEKRSLVQLLMLSSYSGFGTSSLKQSLESRRLEKDKEKSPAPCGGHLPPSPVVDAKKSMSVAKLANQMMKRQLMLINSLDAYTKNSNSS</sequence>